<reference evidence="1 2" key="1">
    <citation type="submission" date="2020-08" db="EMBL/GenBank/DDBJ databases">
        <title>Functional genomics of gut bacteria from endangered species of beetles.</title>
        <authorList>
            <person name="Carlos-Shanley C."/>
        </authorList>
    </citation>
    <scope>NUCLEOTIDE SEQUENCE [LARGE SCALE GENOMIC DNA]</scope>
    <source>
        <strain evidence="1 2">S00124</strain>
    </source>
</reference>
<accession>A0ABR6RLL7</accession>
<dbReference type="RefSeq" id="WP_267906736.1">
    <property type="nucleotide sequence ID" value="NZ_JACHKZ010000051.1"/>
</dbReference>
<organism evidence="1 2">
    <name type="scientific">Comamonas odontotermitis</name>
    <dbReference type="NCBI Taxonomy" id="379895"/>
    <lineage>
        <taxon>Bacteria</taxon>
        <taxon>Pseudomonadati</taxon>
        <taxon>Pseudomonadota</taxon>
        <taxon>Betaproteobacteria</taxon>
        <taxon>Burkholderiales</taxon>
        <taxon>Comamonadaceae</taxon>
        <taxon>Comamonas</taxon>
    </lineage>
</organism>
<keyword evidence="2" id="KW-1185">Reference proteome</keyword>
<proteinExistence type="predicted"/>
<evidence type="ECO:0000313" key="2">
    <source>
        <dbReference type="Proteomes" id="UP000562492"/>
    </source>
</evidence>
<dbReference type="Proteomes" id="UP000562492">
    <property type="component" value="Unassembled WGS sequence"/>
</dbReference>
<protein>
    <submittedName>
        <fullName evidence="1">Uncharacterized protein</fullName>
    </submittedName>
</protein>
<name>A0ABR6RLL7_9BURK</name>
<dbReference type="EMBL" id="JACHKZ010000051">
    <property type="protein sequence ID" value="MBB6580060.1"/>
    <property type="molecule type" value="Genomic_DNA"/>
</dbReference>
<evidence type="ECO:0000313" key="1">
    <source>
        <dbReference type="EMBL" id="MBB6580060.1"/>
    </source>
</evidence>
<comment type="caution">
    <text evidence="1">The sequence shown here is derived from an EMBL/GenBank/DDBJ whole genome shotgun (WGS) entry which is preliminary data.</text>
</comment>
<sequence>MKRYSISINDTKHEGLFADDWQAWSFVLSQDDGQPMKVRVKQL</sequence>
<gene>
    <name evidence="1" type="ORF">HNP33_004186</name>
</gene>